<accession>A0AA85IXX6</accession>
<evidence type="ECO:0000256" key="7">
    <source>
        <dbReference type="SAM" id="Phobius"/>
    </source>
</evidence>
<keyword evidence="8" id="KW-1185">Reference proteome</keyword>
<dbReference type="GO" id="GO:0046872">
    <property type="term" value="F:metal ion binding"/>
    <property type="evidence" value="ECO:0007669"/>
    <property type="project" value="UniProtKB-KW"/>
</dbReference>
<comment type="subcellular location">
    <subcellularLocation>
        <location evidence="1">Membrane</location>
        <topology evidence="1">Multi-pass membrane protein</topology>
    </subcellularLocation>
</comment>
<name>A0AA85IXX6_TRIRE</name>
<keyword evidence="3 7" id="KW-0812">Transmembrane</keyword>
<feature type="binding site" evidence="6">
    <location>
        <position position="51"/>
    </location>
    <ligand>
        <name>Na(+)</name>
        <dbReference type="ChEBI" id="CHEBI:29101"/>
        <label>1</label>
    </ligand>
</feature>
<sequence length="115" mass="12321">MSHISNIPMNLIAESGPGLGFVVYPKAIGTMPLSSFWSICFFSMIILLGIDSMFGGAEGIITAVADYFPKALAKTWIRCTFVAGVCIVNYLIGLSMVTNETNTSNCANCELIGKK</sequence>
<feature type="transmembrane region" description="Helical" evidence="7">
    <location>
        <begin position="35"/>
        <end position="54"/>
    </location>
</feature>
<dbReference type="InterPro" id="IPR037272">
    <property type="entry name" value="SNS_sf"/>
</dbReference>
<protein>
    <submittedName>
        <fullName evidence="9">Uncharacterized protein</fullName>
    </submittedName>
</protein>
<keyword evidence="5 7" id="KW-0472">Membrane</keyword>
<evidence type="ECO:0000256" key="4">
    <source>
        <dbReference type="ARBA" id="ARBA00022989"/>
    </source>
</evidence>
<evidence type="ECO:0000256" key="3">
    <source>
        <dbReference type="ARBA" id="ARBA00022692"/>
    </source>
</evidence>
<evidence type="ECO:0000256" key="5">
    <source>
        <dbReference type="ARBA" id="ARBA00023136"/>
    </source>
</evidence>
<feature type="binding site" evidence="6">
    <location>
        <position position="52"/>
    </location>
    <ligand>
        <name>Na(+)</name>
        <dbReference type="ChEBI" id="CHEBI:29101"/>
        <label>1</label>
    </ligand>
</feature>
<dbReference type="GO" id="GO:0005332">
    <property type="term" value="F:gamma-aminobutyric acid:sodium:chloride symporter activity"/>
    <property type="evidence" value="ECO:0007669"/>
    <property type="project" value="TreeGrafter"/>
</dbReference>
<organism evidence="8 9">
    <name type="scientific">Trichobilharzia regenti</name>
    <name type="common">Nasal bird schistosome</name>
    <dbReference type="NCBI Taxonomy" id="157069"/>
    <lineage>
        <taxon>Eukaryota</taxon>
        <taxon>Metazoa</taxon>
        <taxon>Spiralia</taxon>
        <taxon>Lophotrochozoa</taxon>
        <taxon>Platyhelminthes</taxon>
        <taxon>Trematoda</taxon>
        <taxon>Digenea</taxon>
        <taxon>Strigeidida</taxon>
        <taxon>Schistosomatoidea</taxon>
        <taxon>Schistosomatidae</taxon>
        <taxon>Trichobilharzia</taxon>
    </lineage>
</organism>
<dbReference type="WBParaSite" id="TREG1_130070.1">
    <property type="protein sequence ID" value="TREG1_130070.1"/>
    <property type="gene ID" value="TREG1_130070"/>
</dbReference>
<dbReference type="InterPro" id="IPR000175">
    <property type="entry name" value="Na/ntran_symport"/>
</dbReference>
<dbReference type="AlphaFoldDB" id="A0AA85IXX6"/>
<evidence type="ECO:0000256" key="2">
    <source>
        <dbReference type="ARBA" id="ARBA00022448"/>
    </source>
</evidence>
<dbReference type="PANTHER" id="PTHR11616">
    <property type="entry name" value="SODIUM/CHLORIDE DEPENDENT TRANSPORTER"/>
    <property type="match status" value="1"/>
</dbReference>
<evidence type="ECO:0000313" key="8">
    <source>
        <dbReference type="Proteomes" id="UP000050795"/>
    </source>
</evidence>
<dbReference type="PANTHER" id="PTHR11616:SF325">
    <property type="entry name" value="TRANSPORTER"/>
    <property type="match status" value="1"/>
</dbReference>
<keyword evidence="4 7" id="KW-1133">Transmembrane helix</keyword>
<evidence type="ECO:0000256" key="6">
    <source>
        <dbReference type="PIRSR" id="PIRSR600175-1"/>
    </source>
</evidence>
<reference evidence="9" key="2">
    <citation type="submission" date="2023-11" db="UniProtKB">
        <authorList>
            <consortium name="WormBaseParasite"/>
        </authorList>
    </citation>
    <scope>IDENTIFICATION</scope>
</reference>
<dbReference type="GO" id="GO:0005886">
    <property type="term" value="C:plasma membrane"/>
    <property type="evidence" value="ECO:0007669"/>
    <property type="project" value="TreeGrafter"/>
</dbReference>
<feature type="transmembrane region" description="Helical" evidence="7">
    <location>
        <begin position="75"/>
        <end position="97"/>
    </location>
</feature>
<dbReference type="Proteomes" id="UP000050795">
    <property type="component" value="Unassembled WGS sequence"/>
</dbReference>
<evidence type="ECO:0000313" key="9">
    <source>
        <dbReference type="WBParaSite" id="TREG1_130070.1"/>
    </source>
</evidence>
<keyword evidence="6" id="KW-0479">Metal-binding</keyword>
<dbReference type="SUPFAM" id="SSF161070">
    <property type="entry name" value="SNF-like"/>
    <property type="match status" value="1"/>
</dbReference>
<keyword evidence="6" id="KW-0915">Sodium</keyword>
<evidence type="ECO:0000256" key="1">
    <source>
        <dbReference type="ARBA" id="ARBA00004141"/>
    </source>
</evidence>
<dbReference type="PROSITE" id="PS50267">
    <property type="entry name" value="NA_NEUROTRAN_SYMP_3"/>
    <property type="match status" value="1"/>
</dbReference>
<dbReference type="Pfam" id="PF00209">
    <property type="entry name" value="SNF"/>
    <property type="match status" value="1"/>
</dbReference>
<proteinExistence type="predicted"/>
<reference evidence="8" key="1">
    <citation type="submission" date="2022-06" db="EMBL/GenBank/DDBJ databases">
        <authorList>
            <person name="Berger JAMES D."/>
            <person name="Berger JAMES D."/>
        </authorList>
    </citation>
    <scope>NUCLEOTIDE SEQUENCE [LARGE SCALE GENOMIC DNA]</scope>
</reference>
<feature type="binding site" evidence="6">
    <location>
        <position position="48"/>
    </location>
    <ligand>
        <name>Na(+)</name>
        <dbReference type="ChEBI" id="CHEBI:29101"/>
        <label>1</label>
    </ligand>
</feature>
<keyword evidence="2" id="KW-0813">Transport</keyword>